<dbReference type="PANTHER" id="PTHR43118:SF1">
    <property type="entry name" value="RHAMNOGALACTURONAN LYASE (EUROFUNG)"/>
    <property type="match status" value="1"/>
</dbReference>
<evidence type="ECO:0000313" key="4">
    <source>
        <dbReference type="EMBL" id="HGQ36448.1"/>
    </source>
</evidence>
<evidence type="ECO:0000259" key="3">
    <source>
        <dbReference type="Pfam" id="PF26607"/>
    </source>
</evidence>
<dbReference type="InterPro" id="IPR041624">
    <property type="entry name" value="RGI_lyase"/>
</dbReference>
<dbReference type="Gene3D" id="2.120.10.70">
    <property type="entry name" value="Fucose-specific lectin"/>
    <property type="match status" value="1"/>
</dbReference>
<evidence type="ECO:0000259" key="2">
    <source>
        <dbReference type="Pfam" id="PF21348"/>
    </source>
</evidence>
<feature type="domain" description="Rhamnogalacturonan lyase family 11 C-terminal" evidence="2">
    <location>
        <begin position="163"/>
        <end position="452"/>
    </location>
</feature>
<dbReference type="Pfam" id="PF21348">
    <property type="entry name" value="RGL11_C"/>
    <property type="match status" value="2"/>
</dbReference>
<name>A0A832FQP9_9CREN</name>
<feature type="domain" description="Rhamnogalacturonan lyase family 11 C-terminal" evidence="2">
    <location>
        <begin position="482"/>
        <end position="676"/>
    </location>
</feature>
<evidence type="ECO:0000259" key="1">
    <source>
        <dbReference type="Pfam" id="PF18370"/>
    </source>
</evidence>
<dbReference type="SUPFAM" id="SSF89372">
    <property type="entry name" value="Fucose-specific lectin"/>
    <property type="match status" value="2"/>
</dbReference>
<dbReference type="InterPro" id="IPR049366">
    <property type="entry name" value="RGL11_C"/>
</dbReference>
<dbReference type="PANTHER" id="PTHR43118">
    <property type="entry name" value="RHAMNOGALACTURONAN LYASE (EUROFUNG)"/>
    <property type="match status" value="1"/>
</dbReference>
<comment type="caution">
    <text evidence="4">The sequence shown here is derived from an EMBL/GenBank/DDBJ whole genome shotgun (WGS) entry which is preliminary data.</text>
</comment>
<dbReference type="Pfam" id="PF26607">
    <property type="entry name" value="DUF8189"/>
    <property type="match status" value="1"/>
</dbReference>
<proteinExistence type="predicted"/>
<evidence type="ECO:0008006" key="5">
    <source>
        <dbReference type="Google" id="ProtNLM"/>
    </source>
</evidence>
<dbReference type="InterPro" id="IPR028994">
    <property type="entry name" value="Integrin_alpha_N"/>
</dbReference>
<dbReference type="SUPFAM" id="SSF69318">
    <property type="entry name" value="Integrin alpha N-terminal domain"/>
    <property type="match status" value="1"/>
</dbReference>
<dbReference type="InterPro" id="IPR013783">
    <property type="entry name" value="Ig-like_fold"/>
</dbReference>
<protein>
    <recommendedName>
        <fullName evidence="5">Rhamnogalacturonan I lyase beta-sheet domain-containing protein</fullName>
    </recommendedName>
</protein>
<sequence length="1010" mass="112486">MGKIFYRILMISPIVLLLILSTLQTLYAPNRIVSGQGGLEGRVMEKLGRGLVALRISNNSVWLSWRLLATDPNNTMFNIYRRIGYGPLVKVNNEPLYLTWFIDNLTDFDFSEPVTYYVVSVIDGVEVEVSKPYTLNPGTPIGNYISIPLRQDALNFAGAVQGARLAGIGDLDGDGEYEIVVKRGDQDLDPSQASIPTHLPQETYKLEAYKLDGTFLWRVDLGRNIRPGIYYSPFVVYDLDGDGRAEVAAMIGENATFYTRDGKVIVIGDVNNDGTTVYADELGRQVKDPLYFVIIDGAAGYPLAFGEWLYMYNWTYWGDNYGNRACRNMIAVAYLDGELPSLIIARGIYTHIYVEAWNWRNGKLTKLWTFYLPNPGVSKGFQQMRTGDIDGDGKDEIVYGTIAIDDNGQLLWDSGLLHGDRFHIADIDPSRPGLEIFYVQERPGSCTAGCRYVFVENGKNCTVVNNTVVCKPVSGEVTLYQRPGVALVEAATGKLIWAYIGSGISDQDIGRGSCGDVDPRYPGMECWATRPTTPGNLFNSSGYIVGPRMNLTNFNIWWDGDLLREHLDVVFTNTFSVSKYDWERRIWRHIFNVTNIIPGSRNAPLAYGDIIGDWREEFVVITADKKEMRVYVSTEPTNYTIYTLMHDPQYRLNVAMQTHGYMQSNQLSFYLGTETTFPIPKPNIRYPEPKTVTYTIPAFPVMPWTPTVTYTITTTTVQTTTTTVINTVTVTKTIVFRGILLFVKGLEGSVYYGIMRNGNIIWIPLSGYAEEAPSATQYGDGVFVFVRGGDDGVWYGFVDLSSFVFSGWVRLPGSTSSRPSVASTPYGVVVVVRGIDNGIYLGLVNGNNFSGWYVIPGKTIDAPAITFDGNLLHLIVRGEDGNLYHTTIDPTTYTQITEWTIVPGATDVGPDLASGNGFIILAVKGLENGVWIKVYNVSTGTWNEWQRIPGGSTDATPTVVLTLEGITIFVKGLDETRLWMSKIVEGQWIWQSLPGSSAYQPEAIFVEYVV</sequence>
<reference evidence="4" key="1">
    <citation type="journal article" date="2020" name="mSystems">
        <title>Genome- and Community-Level Interaction Insights into Carbon Utilization and Element Cycling Functions of Hydrothermarchaeota in Hydrothermal Sediment.</title>
        <authorList>
            <person name="Zhou Z."/>
            <person name="Liu Y."/>
            <person name="Xu W."/>
            <person name="Pan J."/>
            <person name="Luo Z.H."/>
            <person name="Li M."/>
        </authorList>
    </citation>
    <scope>NUCLEOTIDE SEQUENCE</scope>
    <source>
        <strain evidence="4">SpSt-667</strain>
    </source>
</reference>
<dbReference type="InterPro" id="IPR034641">
    <property type="entry name" value="RGL11"/>
</dbReference>
<dbReference type="InterPro" id="IPR058502">
    <property type="entry name" value="PLL-like_beta-prop"/>
</dbReference>
<accession>A0A832FQP9</accession>
<organism evidence="4">
    <name type="scientific">Ignisphaera aggregans</name>
    <dbReference type="NCBI Taxonomy" id="334771"/>
    <lineage>
        <taxon>Archaea</taxon>
        <taxon>Thermoproteota</taxon>
        <taxon>Thermoprotei</taxon>
        <taxon>Desulfurococcales</taxon>
        <taxon>Desulfurococcaceae</taxon>
        <taxon>Ignisphaera</taxon>
    </lineage>
</organism>
<dbReference type="AlphaFoldDB" id="A0A832FQP9"/>
<feature type="domain" description="PLL-like beta propeller" evidence="3">
    <location>
        <begin position="762"/>
        <end position="1002"/>
    </location>
</feature>
<gene>
    <name evidence="4" type="ORF">ENU41_07230</name>
</gene>
<dbReference type="Pfam" id="PF18370">
    <property type="entry name" value="RGI_lyase"/>
    <property type="match status" value="1"/>
</dbReference>
<dbReference type="Gene3D" id="2.60.40.10">
    <property type="entry name" value="Immunoglobulins"/>
    <property type="match status" value="1"/>
</dbReference>
<feature type="domain" description="Rhamnogalacturonan I lyase beta-sheet" evidence="1">
    <location>
        <begin position="43"/>
        <end position="132"/>
    </location>
</feature>
<dbReference type="EMBL" id="DTCK01000041">
    <property type="protein sequence ID" value="HGQ36448.1"/>
    <property type="molecule type" value="Genomic_DNA"/>
</dbReference>